<dbReference type="Proteomes" id="UP000253410">
    <property type="component" value="Unassembled WGS sequence"/>
</dbReference>
<accession>A0A365Y673</accession>
<dbReference type="PANTHER" id="PTHR46401:SF2">
    <property type="entry name" value="GLYCOSYLTRANSFERASE WBBK-RELATED"/>
    <property type="match status" value="1"/>
</dbReference>
<feature type="domain" description="Glycosyltransferase subfamily 4-like N-terminal" evidence="3">
    <location>
        <begin position="15"/>
        <end position="178"/>
    </location>
</feature>
<name>A0A365Y673_9BACT</name>
<organism evidence="4 5">
    <name type="scientific">Chitinophaga flava</name>
    <dbReference type="NCBI Taxonomy" id="2259036"/>
    <lineage>
        <taxon>Bacteria</taxon>
        <taxon>Pseudomonadati</taxon>
        <taxon>Bacteroidota</taxon>
        <taxon>Chitinophagia</taxon>
        <taxon>Chitinophagales</taxon>
        <taxon>Chitinophagaceae</taxon>
        <taxon>Chitinophaga</taxon>
    </lineage>
</organism>
<keyword evidence="1 4" id="KW-0808">Transferase</keyword>
<dbReference type="Pfam" id="PF00534">
    <property type="entry name" value="Glycos_transf_1"/>
    <property type="match status" value="1"/>
</dbReference>
<comment type="caution">
    <text evidence="4">The sequence shown here is derived from an EMBL/GenBank/DDBJ whole genome shotgun (WGS) entry which is preliminary data.</text>
</comment>
<dbReference type="InterPro" id="IPR001296">
    <property type="entry name" value="Glyco_trans_1"/>
</dbReference>
<dbReference type="SUPFAM" id="SSF53756">
    <property type="entry name" value="UDP-Glycosyltransferase/glycogen phosphorylase"/>
    <property type="match status" value="1"/>
</dbReference>
<proteinExistence type="predicted"/>
<dbReference type="RefSeq" id="WP_113616387.1">
    <property type="nucleotide sequence ID" value="NZ_QFFJ01000001.1"/>
</dbReference>
<feature type="domain" description="Glycosyl transferase family 1" evidence="2">
    <location>
        <begin position="195"/>
        <end position="346"/>
    </location>
</feature>
<evidence type="ECO:0000259" key="2">
    <source>
        <dbReference type="Pfam" id="PF00534"/>
    </source>
</evidence>
<dbReference type="OrthoDB" id="9801609at2"/>
<evidence type="ECO:0000313" key="5">
    <source>
        <dbReference type="Proteomes" id="UP000253410"/>
    </source>
</evidence>
<evidence type="ECO:0000313" key="4">
    <source>
        <dbReference type="EMBL" id="RBL93801.1"/>
    </source>
</evidence>
<evidence type="ECO:0000259" key="3">
    <source>
        <dbReference type="Pfam" id="PF13439"/>
    </source>
</evidence>
<dbReference type="GO" id="GO:0009103">
    <property type="term" value="P:lipopolysaccharide biosynthetic process"/>
    <property type="evidence" value="ECO:0007669"/>
    <property type="project" value="TreeGrafter"/>
</dbReference>
<dbReference type="EMBL" id="QFFJ01000001">
    <property type="protein sequence ID" value="RBL93801.1"/>
    <property type="molecule type" value="Genomic_DNA"/>
</dbReference>
<dbReference type="InterPro" id="IPR028098">
    <property type="entry name" value="Glyco_trans_4-like_N"/>
</dbReference>
<evidence type="ECO:0000256" key="1">
    <source>
        <dbReference type="ARBA" id="ARBA00022679"/>
    </source>
</evidence>
<sequence length="368" mass="41776">MRITFDYQIFTFQQYGGISRYYYELIDGIRKGGEHEAAVALTISNNAYLNPHTYPGIYSLLPEKEFKGKHRLIEWVNRNKSLRAARNGKYDIFHPTYYDPYFIETIGNRPYVTTFLDMIHEKFSHEFADLKQDSQVVAKKREILEKARGVIAISQQTKNDIVDLFKVNPDKIKVIYLGSSLNANATTDFQGFDFPYLLHVGNRNGYKNFSNLLKSVKSVFSKYSDIKLVCAGGGNFNKEELEVFAGMGVQDRIVYTSIDNAKLAKLYRNALAFIFPSLYEGFGIPVVEAFSCGAPCILSTGGSLPEVGEDAAVYFNPRDPESIAAAIENVLSDESLRKSLIKKGYEQEKKFTWAKTVEETLAYYKEII</sequence>
<dbReference type="PANTHER" id="PTHR46401">
    <property type="entry name" value="GLYCOSYLTRANSFERASE WBBK-RELATED"/>
    <property type="match status" value="1"/>
</dbReference>
<reference evidence="4 5" key="1">
    <citation type="submission" date="2018-05" db="EMBL/GenBank/DDBJ databases">
        <title>Chitinophaga sp. K3CV102501T nov., isolated from isolated from a monsoon evergreen broad-leaved forest soil.</title>
        <authorList>
            <person name="Lv Y."/>
        </authorList>
    </citation>
    <scope>NUCLEOTIDE SEQUENCE [LARGE SCALE GENOMIC DNA]</scope>
    <source>
        <strain evidence="4 5">GDMCC 1.1325</strain>
    </source>
</reference>
<dbReference type="GO" id="GO:0016757">
    <property type="term" value="F:glycosyltransferase activity"/>
    <property type="evidence" value="ECO:0007669"/>
    <property type="project" value="InterPro"/>
</dbReference>
<dbReference type="Gene3D" id="3.40.50.2000">
    <property type="entry name" value="Glycogen Phosphorylase B"/>
    <property type="match status" value="2"/>
</dbReference>
<protein>
    <submittedName>
        <fullName evidence="4">Glycosyltransferase family 1 protein</fullName>
    </submittedName>
</protein>
<dbReference type="CDD" id="cd03809">
    <property type="entry name" value="GT4_MtfB-like"/>
    <property type="match status" value="1"/>
</dbReference>
<dbReference type="Pfam" id="PF13439">
    <property type="entry name" value="Glyco_transf_4"/>
    <property type="match status" value="1"/>
</dbReference>
<dbReference type="AlphaFoldDB" id="A0A365Y673"/>
<gene>
    <name evidence="4" type="ORF">DF182_15000</name>
</gene>
<keyword evidence="5" id="KW-1185">Reference proteome</keyword>